<dbReference type="GO" id="GO:0005886">
    <property type="term" value="C:plasma membrane"/>
    <property type="evidence" value="ECO:0007669"/>
    <property type="project" value="UniProtKB-SubCell"/>
</dbReference>
<feature type="transmembrane region" description="Helical" evidence="9">
    <location>
        <begin position="190"/>
        <end position="211"/>
    </location>
</feature>
<dbReference type="GO" id="GO:0017004">
    <property type="term" value="P:cytochrome complex assembly"/>
    <property type="evidence" value="ECO:0007669"/>
    <property type="project" value="UniProtKB-KW"/>
</dbReference>
<feature type="domain" description="Cytochrome c assembly protein" evidence="11">
    <location>
        <begin position="17"/>
        <end position="173"/>
    </location>
</feature>
<dbReference type="InterPro" id="IPR002541">
    <property type="entry name" value="Cyt_c_assembly"/>
</dbReference>
<dbReference type="EMBL" id="LVJN01000020">
    <property type="protein sequence ID" value="OSM01478.1"/>
    <property type="molecule type" value="Genomic_DNA"/>
</dbReference>
<dbReference type="PRINTS" id="PR01386">
    <property type="entry name" value="CCMCBIOGNSIS"/>
</dbReference>
<dbReference type="NCBIfam" id="TIGR01191">
    <property type="entry name" value="ccmC"/>
    <property type="match status" value="1"/>
</dbReference>
<comment type="subcellular location">
    <subcellularLocation>
        <location evidence="9">Cell inner membrane</location>
    </subcellularLocation>
    <subcellularLocation>
        <location evidence="2">Membrane</location>
        <topology evidence="2">Multi-pass membrane protein</topology>
    </subcellularLocation>
</comment>
<evidence type="ECO:0000256" key="10">
    <source>
        <dbReference type="SAM" id="Coils"/>
    </source>
</evidence>
<dbReference type="GO" id="GO:0020037">
    <property type="term" value="F:heme binding"/>
    <property type="evidence" value="ECO:0007669"/>
    <property type="project" value="InterPro"/>
</dbReference>
<evidence type="ECO:0000256" key="8">
    <source>
        <dbReference type="ARBA" id="ARBA00023136"/>
    </source>
</evidence>
<dbReference type="RefSeq" id="WP_158089482.1">
    <property type="nucleotide sequence ID" value="NZ_LVJN01000020.1"/>
</dbReference>
<evidence type="ECO:0000313" key="12">
    <source>
        <dbReference type="EMBL" id="OSM01478.1"/>
    </source>
</evidence>
<evidence type="ECO:0000256" key="2">
    <source>
        <dbReference type="ARBA" id="ARBA00004141"/>
    </source>
</evidence>
<keyword evidence="6 9" id="KW-0201">Cytochrome c-type biogenesis</keyword>
<keyword evidence="5 9" id="KW-0812">Transmembrane</keyword>
<evidence type="ECO:0000256" key="7">
    <source>
        <dbReference type="ARBA" id="ARBA00022989"/>
    </source>
</evidence>
<feature type="transmembrane region" description="Helical" evidence="9">
    <location>
        <begin position="84"/>
        <end position="104"/>
    </location>
</feature>
<feature type="transmembrane region" description="Helical" evidence="9">
    <location>
        <begin position="55"/>
        <end position="72"/>
    </location>
</feature>
<keyword evidence="10" id="KW-0175">Coiled coil</keyword>
<organism evidence="12 13">
    <name type="scientific">Magnetofaba australis IT-1</name>
    <dbReference type="NCBI Taxonomy" id="1434232"/>
    <lineage>
        <taxon>Bacteria</taxon>
        <taxon>Pseudomonadati</taxon>
        <taxon>Pseudomonadota</taxon>
        <taxon>Magnetococcia</taxon>
        <taxon>Magnetococcales</taxon>
        <taxon>Magnetococcaceae</taxon>
        <taxon>Magnetofaba</taxon>
    </lineage>
</organism>
<dbReference type="OrthoDB" id="9778550at2"/>
<dbReference type="PANTHER" id="PTHR30071">
    <property type="entry name" value="HEME EXPORTER PROTEIN C"/>
    <property type="match status" value="1"/>
</dbReference>
<dbReference type="AlphaFoldDB" id="A0A1Y2K0D1"/>
<reference evidence="12 13" key="1">
    <citation type="journal article" date="2016" name="BMC Genomics">
        <title>Combined genomic and structural analyses of a cultured magnetotactic bacterium reveals its niche adaptation to a dynamic environment.</title>
        <authorList>
            <person name="Araujo A.C."/>
            <person name="Morillo V."/>
            <person name="Cypriano J."/>
            <person name="Teixeira L.C."/>
            <person name="Leao P."/>
            <person name="Lyra S."/>
            <person name="Almeida L.G."/>
            <person name="Bazylinski D.A."/>
            <person name="Vasconcellos A.T."/>
            <person name="Abreu F."/>
            <person name="Lins U."/>
        </authorList>
    </citation>
    <scope>NUCLEOTIDE SEQUENCE [LARGE SCALE GENOMIC DNA]</scope>
    <source>
        <strain evidence="12 13">IT-1</strain>
    </source>
</reference>
<keyword evidence="7 9" id="KW-1133">Transmembrane helix</keyword>
<feature type="transmembrane region" description="Helical" evidence="9">
    <location>
        <begin position="116"/>
        <end position="135"/>
    </location>
</feature>
<keyword evidence="9" id="KW-0813">Transport</keyword>
<evidence type="ECO:0000313" key="13">
    <source>
        <dbReference type="Proteomes" id="UP000194003"/>
    </source>
</evidence>
<comment type="similarity">
    <text evidence="3 9">Belongs to the CcmC/CycZ/HelC family.</text>
</comment>
<evidence type="ECO:0000256" key="9">
    <source>
        <dbReference type="RuleBase" id="RU364092"/>
    </source>
</evidence>
<keyword evidence="13" id="KW-1185">Reference proteome</keyword>
<keyword evidence="9" id="KW-1003">Cell membrane</keyword>
<dbReference type="STRING" id="1434232.MAIT1_01451"/>
<evidence type="ECO:0000256" key="3">
    <source>
        <dbReference type="ARBA" id="ARBA00005840"/>
    </source>
</evidence>
<sequence length="239" mass="25864">MNFLTARVDLIQRLLGLAALGTLLIGLGLVFTAPVDFQQGDSVRILYAHVSSAKMALLCYVALTICAIGVLWKKSEGADAAMEALAVVGACFTAVTLVTGAIWGKPMWGTWWAWDARLTSMLVLLIIYVGLVALRSSLDNPQKAAKATAVLAIIGAVDLPIIHFSVVWWRTLHQPAMFKGNGMITMAPEMRLPLAVMAIAFILMGAYMTLIKTRAIRAQRRLDALEDEALALEAESDHA</sequence>
<dbReference type="PANTHER" id="PTHR30071:SF1">
    <property type="entry name" value="CYTOCHROME B_B6 PROTEIN-RELATED"/>
    <property type="match status" value="1"/>
</dbReference>
<feature type="coiled-coil region" evidence="10">
    <location>
        <begin position="208"/>
        <end position="235"/>
    </location>
</feature>
<feature type="transmembrane region" description="Helical" evidence="9">
    <location>
        <begin position="147"/>
        <end position="170"/>
    </location>
</feature>
<dbReference type="GO" id="GO:0015232">
    <property type="term" value="F:heme transmembrane transporter activity"/>
    <property type="evidence" value="ECO:0007669"/>
    <property type="project" value="InterPro"/>
</dbReference>
<dbReference type="Pfam" id="PF01578">
    <property type="entry name" value="Cytochrom_C_asm"/>
    <property type="match status" value="1"/>
</dbReference>
<evidence type="ECO:0000256" key="5">
    <source>
        <dbReference type="ARBA" id="ARBA00022692"/>
    </source>
</evidence>
<accession>A0A1Y2K0D1</accession>
<feature type="transmembrane region" description="Helical" evidence="9">
    <location>
        <begin position="14"/>
        <end position="35"/>
    </location>
</feature>
<evidence type="ECO:0000256" key="6">
    <source>
        <dbReference type="ARBA" id="ARBA00022748"/>
    </source>
</evidence>
<dbReference type="InterPro" id="IPR045062">
    <property type="entry name" value="Cyt_c_biogenesis_CcsA/CcmC"/>
</dbReference>
<gene>
    <name evidence="9" type="primary">ccmC</name>
    <name evidence="12" type="ORF">MAIT1_01451</name>
</gene>
<evidence type="ECO:0000256" key="1">
    <source>
        <dbReference type="ARBA" id="ARBA00002442"/>
    </source>
</evidence>
<comment type="caution">
    <text evidence="12">The sequence shown here is derived from an EMBL/GenBank/DDBJ whole genome shotgun (WGS) entry which is preliminary data.</text>
</comment>
<keyword evidence="9" id="KW-0997">Cell inner membrane</keyword>
<keyword evidence="8 9" id="KW-0472">Membrane</keyword>
<dbReference type="InterPro" id="IPR003557">
    <property type="entry name" value="Cyt_c_biogenesis_CcmC"/>
</dbReference>
<comment type="function">
    <text evidence="1 9">Required for the export of heme to the periplasm for the biogenesis of c-type cytochromes.</text>
</comment>
<proteinExistence type="inferred from homology"/>
<evidence type="ECO:0000259" key="11">
    <source>
        <dbReference type="Pfam" id="PF01578"/>
    </source>
</evidence>
<name>A0A1Y2K0D1_9PROT</name>
<evidence type="ECO:0000256" key="4">
    <source>
        <dbReference type="ARBA" id="ARBA00016463"/>
    </source>
</evidence>
<protein>
    <recommendedName>
        <fullName evidence="4 9">Heme exporter protein C</fullName>
    </recommendedName>
    <alternativeName>
        <fullName evidence="9">Cytochrome c-type biogenesis protein</fullName>
    </alternativeName>
</protein>
<dbReference type="Proteomes" id="UP000194003">
    <property type="component" value="Unassembled WGS sequence"/>
</dbReference>